<gene>
    <name evidence="2" type="ORF">ASZ90_011723</name>
</gene>
<dbReference type="AlphaFoldDB" id="A0A0W8FCR1"/>
<organism evidence="2">
    <name type="scientific">hydrocarbon metagenome</name>
    <dbReference type="NCBI Taxonomy" id="938273"/>
    <lineage>
        <taxon>unclassified sequences</taxon>
        <taxon>metagenomes</taxon>
        <taxon>ecological metagenomes</taxon>
    </lineage>
</organism>
<comment type="caution">
    <text evidence="2">The sequence shown here is derived from an EMBL/GenBank/DDBJ whole genome shotgun (WGS) entry which is preliminary data.</text>
</comment>
<name>A0A0W8FCR1_9ZZZZ</name>
<dbReference type="PANTHER" id="PTHR39677:SF4">
    <property type="entry name" value="RIBONUCLEASE VAPC6"/>
    <property type="match status" value="1"/>
</dbReference>
<dbReference type="Gene3D" id="3.40.50.1010">
    <property type="entry name" value="5'-nuclease"/>
    <property type="match status" value="1"/>
</dbReference>
<reference evidence="2" key="1">
    <citation type="journal article" date="2015" name="Proc. Natl. Acad. Sci. U.S.A.">
        <title>Networks of energetic and metabolic interactions define dynamics in microbial communities.</title>
        <authorList>
            <person name="Embree M."/>
            <person name="Liu J.K."/>
            <person name="Al-Bassam M.M."/>
            <person name="Zengler K."/>
        </authorList>
    </citation>
    <scope>NUCLEOTIDE SEQUENCE</scope>
</reference>
<feature type="domain" description="PIN" evidence="1">
    <location>
        <begin position="3"/>
        <end position="143"/>
    </location>
</feature>
<dbReference type="EMBL" id="LNQE01001374">
    <property type="protein sequence ID" value="KUG18593.1"/>
    <property type="molecule type" value="Genomic_DNA"/>
</dbReference>
<dbReference type="SUPFAM" id="SSF88723">
    <property type="entry name" value="PIN domain-like"/>
    <property type="match status" value="1"/>
</dbReference>
<accession>A0A0W8FCR1</accession>
<dbReference type="InterPro" id="IPR002716">
    <property type="entry name" value="PIN_dom"/>
</dbReference>
<evidence type="ECO:0000259" key="1">
    <source>
        <dbReference type="Pfam" id="PF01850"/>
    </source>
</evidence>
<dbReference type="PANTHER" id="PTHR39677">
    <property type="entry name" value="RIBONUCLEASE VAPC6"/>
    <property type="match status" value="1"/>
</dbReference>
<sequence length="153" mass="17503">MRNIFLYSVFEHPTYGKSCRGFLKHVENDEIKGFTSDLVLNEVFHKLMIADIAEIEGIEARNVAGLIKRRPDVIGELKRLWAEMELISNFGISVLSTTAYPEFVRLSKEYMLTAADAAHLATMEANGIISMASNDRDFKRVPWLKLWRPEIVN</sequence>
<evidence type="ECO:0000313" key="2">
    <source>
        <dbReference type="EMBL" id="KUG18593.1"/>
    </source>
</evidence>
<dbReference type="Pfam" id="PF01850">
    <property type="entry name" value="PIN"/>
    <property type="match status" value="1"/>
</dbReference>
<proteinExistence type="predicted"/>
<protein>
    <submittedName>
        <fullName evidence="2">Putative nucleic acid-binding protein</fullName>
    </submittedName>
</protein>
<dbReference type="InterPro" id="IPR029060">
    <property type="entry name" value="PIN-like_dom_sf"/>
</dbReference>